<evidence type="ECO:0000313" key="2">
    <source>
        <dbReference type="Proteomes" id="UP000317839"/>
    </source>
</evidence>
<gene>
    <name evidence="1" type="ORF">FLL45_04715</name>
</gene>
<dbReference type="InterPro" id="IPR011042">
    <property type="entry name" value="6-blade_b-propeller_TolB-like"/>
</dbReference>
<accession>A0A545TJ71</accession>
<dbReference type="SUPFAM" id="SSF63829">
    <property type="entry name" value="Calcium-dependent phosphotriesterase"/>
    <property type="match status" value="1"/>
</dbReference>
<dbReference type="Gene3D" id="2.120.10.30">
    <property type="entry name" value="TolB, C-terminal domain"/>
    <property type="match status" value="1"/>
</dbReference>
<keyword evidence="2" id="KW-1185">Reference proteome</keyword>
<evidence type="ECO:0000313" key="1">
    <source>
        <dbReference type="EMBL" id="TQV77253.1"/>
    </source>
</evidence>
<comment type="caution">
    <text evidence="1">The sequence shown here is derived from an EMBL/GenBank/DDBJ whole genome shotgun (WGS) entry which is preliminary data.</text>
</comment>
<organism evidence="1 2">
    <name type="scientific">Aliikangiella marina</name>
    <dbReference type="NCBI Taxonomy" id="1712262"/>
    <lineage>
        <taxon>Bacteria</taxon>
        <taxon>Pseudomonadati</taxon>
        <taxon>Pseudomonadota</taxon>
        <taxon>Gammaproteobacteria</taxon>
        <taxon>Oceanospirillales</taxon>
        <taxon>Pleioneaceae</taxon>
        <taxon>Aliikangiella</taxon>
    </lineage>
</organism>
<protein>
    <submittedName>
        <fullName evidence="1">SMP-30/gluconolactonase/LRE family protein</fullName>
    </submittedName>
</protein>
<proteinExistence type="predicted"/>
<dbReference type="RefSeq" id="WP_142940827.1">
    <property type="nucleotide sequence ID" value="NZ_VIKR01000001.1"/>
</dbReference>
<dbReference type="Proteomes" id="UP000317839">
    <property type="component" value="Unassembled WGS sequence"/>
</dbReference>
<dbReference type="AlphaFoldDB" id="A0A545TJ71"/>
<reference evidence="1 2" key="1">
    <citation type="submission" date="2019-06" db="EMBL/GenBank/DDBJ databases">
        <title>Draft genome of Aliikangiella marina GYP-15.</title>
        <authorList>
            <person name="Wang G."/>
        </authorList>
    </citation>
    <scope>NUCLEOTIDE SEQUENCE [LARGE SCALE GENOMIC DNA]</scope>
    <source>
        <strain evidence="1 2">GYP-15</strain>
    </source>
</reference>
<name>A0A545TJ71_9GAMM</name>
<sequence>MVNAFETSKIDQLWTIKNAFLLPESATYYPKDKTIYVSNIVKYAKDGSGFISKVSHEGEILDFKWISALNSPTGLAIYQDKLYAVDMDSLIEIDLQTEKIINRYTTPKSDLKPVLNDVAISKKGDIFVSGSQSRKIYQLRDEKLVVFIDDQKRLLKANGLLVDKETLIHGGQFWNRFSLEDGSLIDNDKSQRPSANLVDFDGITHDGKGGYFVTVIDDSRIWHINAQGTTLPLSQDAIEGIDIHYDIGSKQLFVPQVGGSLTVFTVN</sequence>
<dbReference type="EMBL" id="VIKR01000001">
    <property type="protein sequence ID" value="TQV77253.1"/>
    <property type="molecule type" value="Genomic_DNA"/>
</dbReference>
<dbReference type="OrthoDB" id="7675395at2"/>